<keyword evidence="3" id="KW-1185">Reference proteome</keyword>
<gene>
    <name evidence="2" type="ORF">SAMN04488090_1396</name>
</gene>
<dbReference type="Proteomes" id="UP000198901">
    <property type="component" value="Unassembled WGS sequence"/>
</dbReference>
<evidence type="ECO:0000259" key="1">
    <source>
        <dbReference type="Pfam" id="PF05050"/>
    </source>
</evidence>
<organism evidence="2 3">
    <name type="scientific">Siphonobacter aquaeclarae</name>
    <dbReference type="NCBI Taxonomy" id="563176"/>
    <lineage>
        <taxon>Bacteria</taxon>
        <taxon>Pseudomonadati</taxon>
        <taxon>Bacteroidota</taxon>
        <taxon>Cytophagia</taxon>
        <taxon>Cytophagales</taxon>
        <taxon>Cytophagaceae</taxon>
        <taxon>Siphonobacter</taxon>
    </lineage>
</organism>
<dbReference type="NCBIfam" id="TIGR01444">
    <property type="entry name" value="fkbM_fam"/>
    <property type="match status" value="1"/>
</dbReference>
<dbReference type="InterPro" id="IPR029063">
    <property type="entry name" value="SAM-dependent_MTases_sf"/>
</dbReference>
<dbReference type="SUPFAM" id="SSF53335">
    <property type="entry name" value="S-adenosyl-L-methionine-dependent methyltransferases"/>
    <property type="match status" value="1"/>
</dbReference>
<dbReference type="Pfam" id="PF05050">
    <property type="entry name" value="Methyltransf_21"/>
    <property type="match status" value="1"/>
</dbReference>
<proteinExistence type="predicted"/>
<protein>
    <submittedName>
        <fullName evidence="2">Methyltransferase, FkbM family</fullName>
    </submittedName>
</protein>
<evidence type="ECO:0000313" key="3">
    <source>
        <dbReference type="Proteomes" id="UP000198901"/>
    </source>
</evidence>
<dbReference type="GO" id="GO:0008168">
    <property type="term" value="F:methyltransferase activity"/>
    <property type="evidence" value="ECO:0007669"/>
    <property type="project" value="UniProtKB-KW"/>
</dbReference>
<sequence length="246" mass="27791">MQSLYRLIKNYGIVGIFIFFKLKLRLSRSISVPGVSHPIRLRVGTSDAPVFTQVFIDQDYSIDLPFDARNIIDAGANVGLAAVYFANKYPKATIVSIEPEKSNFNILQKNVAPYPNVKPVMKALSNEQEVLTVEDLGYGNWGFVTSRAGEKTTESAIVVETITIPQLMRDFGFDHIDIAKIDIEGYEKELFESRYEEWVPKTKCLIVELHDRMKKGTSTSLFKCISQYNFSLTLSGENLVFVNDDL</sequence>
<evidence type="ECO:0000313" key="2">
    <source>
        <dbReference type="EMBL" id="SDL60666.1"/>
    </source>
</evidence>
<name>A0A1G9LFK1_9BACT</name>
<keyword evidence="2" id="KW-0489">Methyltransferase</keyword>
<dbReference type="PANTHER" id="PTHR34203">
    <property type="entry name" value="METHYLTRANSFERASE, FKBM FAMILY PROTEIN"/>
    <property type="match status" value="1"/>
</dbReference>
<accession>A0A1G9LFK1</accession>
<dbReference type="PANTHER" id="PTHR34203:SF15">
    <property type="entry name" value="SLL1173 PROTEIN"/>
    <property type="match status" value="1"/>
</dbReference>
<dbReference type="OrthoDB" id="9812600at2"/>
<dbReference type="EMBL" id="FNGS01000002">
    <property type="protein sequence ID" value="SDL60666.1"/>
    <property type="molecule type" value="Genomic_DNA"/>
</dbReference>
<dbReference type="InterPro" id="IPR052514">
    <property type="entry name" value="SAM-dependent_MTase"/>
</dbReference>
<keyword evidence="2" id="KW-0808">Transferase</keyword>
<dbReference type="STRING" id="563176.SAMN04488090_1396"/>
<dbReference type="InterPro" id="IPR006342">
    <property type="entry name" value="FkbM_mtfrase"/>
</dbReference>
<dbReference type="RefSeq" id="WP_093199491.1">
    <property type="nucleotide sequence ID" value="NZ_FNGS01000002.1"/>
</dbReference>
<dbReference type="Gene3D" id="3.40.50.150">
    <property type="entry name" value="Vaccinia Virus protein VP39"/>
    <property type="match status" value="1"/>
</dbReference>
<dbReference type="GO" id="GO:0032259">
    <property type="term" value="P:methylation"/>
    <property type="evidence" value="ECO:0007669"/>
    <property type="project" value="UniProtKB-KW"/>
</dbReference>
<reference evidence="2 3" key="1">
    <citation type="submission" date="2016-10" db="EMBL/GenBank/DDBJ databases">
        <authorList>
            <person name="de Groot N.N."/>
        </authorList>
    </citation>
    <scope>NUCLEOTIDE SEQUENCE [LARGE SCALE GENOMIC DNA]</scope>
    <source>
        <strain evidence="2 3">DSM 21668</strain>
    </source>
</reference>
<feature type="domain" description="Methyltransferase FkbM" evidence="1">
    <location>
        <begin position="73"/>
        <end position="216"/>
    </location>
</feature>
<dbReference type="AlphaFoldDB" id="A0A1G9LFK1"/>